<dbReference type="PANTHER" id="PTHR47219:SF20">
    <property type="entry name" value="TBC1 DOMAIN FAMILY MEMBER 2B"/>
    <property type="match status" value="1"/>
</dbReference>
<evidence type="ECO:0000313" key="8">
    <source>
        <dbReference type="Proteomes" id="UP000472260"/>
    </source>
</evidence>
<dbReference type="FunFam" id="2.30.29.30:FF:000248">
    <property type="entry name" value="TBC1 domain family member 2A isoform X1"/>
    <property type="match status" value="1"/>
</dbReference>
<accession>A0A671NY51</accession>
<evidence type="ECO:0000256" key="3">
    <source>
        <dbReference type="SAM" id="Coils"/>
    </source>
</evidence>
<dbReference type="PROSITE" id="PS50086">
    <property type="entry name" value="TBC_RABGAP"/>
    <property type="match status" value="1"/>
</dbReference>
<feature type="region of interest" description="Disordered" evidence="4">
    <location>
        <begin position="170"/>
        <end position="189"/>
    </location>
</feature>
<feature type="domain" description="PH" evidence="5">
    <location>
        <begin position="68"/>
        <end position="163"/>
    </location>
</feature>
<dbReference type="SMART" id="SM00164">
    <property type="entry name" value="TBC"/>
    <property type="match status" value="1"/>
</dbReference>
<gene>
    <name evidence="7" type="primary">LOC107660189</name>
</gene>
<dbReference type="AlphaFoldDB" id="A0A671NY51"/>
<proteinExistence type="predicted"/>
<dbReference type="PANTHER" id="PTHR47219">
    <property type="entry name" value="RAB GTPASE-ACTIVATING PROTEIN 1-LIKE"/>
    <property type="match status" value="1"/>
</dbReference>
<dbReference type="InterPro" id="IPR001849">
    <property type="entry name" value="PH_domain"/>
</dbReference>
<dbReference type="Pfam" id="PF00169">
    <property type="entry name" value="PH"/>
    <property type="match status" value="1"/>
</dbReference>
<dbReference type="GO" id="GO:0031267">
    <property type="term" value="F:small GTPase binding"/>
    <property type="evidence" value="ECO:0007669"/>
    <property type="project" value="TreeGrafter"/>
</dbReference>
<evidence type="ECO:0000256" key="2">
    <source>
        <dbReference type="ARBA" id="ARBA00023054"/>
    </source>
</evidence>
<dbReference type="FunFam" id="1.10.8.270:FF:000014">
    <property type="entry name" value="Putative TBC1 domain family member 2B"/>
    <property type="match status" value="1"/>
</dbReference>
<dbReference type="Gene3D" id="1.10.8.270">
    <property type="entry name" value="putative rabgap domain of human tbc1 domain family member 14 like domains"/>
    <property type="match status" value="1"/>
</dbReference>
<dbReference type="InterPro" id="IPR050302">
    <property type="entry name" value="Rab_GAP_TBC_domain"/>
</dbReference>
<feature type="coiled-coil region" evidence="3">
    <location>
        <begin position="372"/>
        <end position="413"/>
    </location>
</feature>
<evidence type="ECO:0000259" key="6">
    <source>
        <dbReference type="PROSITE" id="PS50086"/>
    </source>
</evidence>
<reference evidence="7" key="2">
    <citation type="submission" date="2025-09" db="UniProtKB">
        <authorList>
            <consortium name="Ensembl"/>
        </authorList>
    </citation>
    <scope>IDENTIFICATION</scope>
</reference>
<dbReference type="InterPro" id="IPR011993">
    <property type="entry name" value="PH-like_dom_sf"/>
</dbReference>
<protein>
    <submittedName>
        <fullName evidence="7">TBC1 domain family member 2A-like</fullName>
    </submittedName>
</protein>
<evidence type="ECO:0000259" key="5">
    <source>
        <dbReference type="PROSITE" id="PS50003"/>
    </source>
</evidence>
<dbReference type="PROSITE" id="PS50003">
    <property type="entry name" value="PH_DOMAIN"/>
    <property type="match status" value="1"/>
</dbReference>
<evidence type="ECO:0000256" key="1">
    <source>
        <dbReference type="ARBA" id="ARBA00022468"/>
    </source>
</evidence>
<feature type="compositionally biased region" description="Basic and acidic residues" evidence="4">
    <location>
        <begin position="255"/>
        <end position="264"/>
    </location>
</feature>
<dbReference type="Gene3D" id="2.30.29.30">
    <property type="entry name" value="Pleckstrin-homology domain (PH domain)/Phosphotyrosine-binding domain (PTB)"/>
    <property type="match status" value="1"/>
</dbReference>
<dbReference type="SUPFAM" id="SSF47923">
    <property type="entry name" value="Ypt/Rab-GAP domain of gyp1p"/>
    <property type="match status" value="2"/>
</dbReference>
<dbReference type="Proteomes" id="UP000472260">
    <property type="component" value="Unassembled WGS sequence"/>
</dbReference>
<dbReference type="Ensembl" id="ENSSANT00000054440.1">
    <property type="protein sequence ID" value="ENSSANP00000051228.1"/>
    <property type="gene ID" value="ENSSANG00000025674.1"/>
</dbReference>
<dbReference type="InterPro" id="IPR000195">
    <property type="entry name" value="Rab-GAP-TBC_dom"/>
</dbReference>
<dbReference type="InterPro" id="IPR035969">
    <property type="entry name" value="Rab-GAP_TBC_sf"/>
</dbReference>
<feature type="region of interest" description="Disordered" evidence="4">
    <location>
        <begin position="1"/>
        <end position="45"/>
    </location>
</feature>
<feature type="domain" description="Rab-GAP TBC" evidence="6">
    <location>
        <begin position="609"/>
        <end position="803"/>
    </location>
</feature>
<name>A0A671NY51_9TELE</name>
<dbReference type="SUPFAM" id="SSF50729">
    <property type="entry name" value="PH domain-like"/>
    <property type="match status" value="1"/>
</dbReference>
<keyword evidence="2 3" id="KW-0175">Coiled coil</keyword>
<dbReference type="CDD" id="cd01265">
    <property type="entry name" value="PH_TBC1D2A"/>
    <property type="match status" value="1"/>
</dbReference>
<sequence length="967" mass="110818">MESDGSSSTPPPPDVHVSPADECVGSDKTQQQSLGRSDGAQDKNDTQIHAALPDGTSATLRGTPTSSSTKLCGYLNKQGGPLKAWKSRWFVYEEKSCQLFYYRMAQDINPLGKVDLSRATFSYPLQGEEGTFHIQTPERTAILKAANRDAQMYWLQQLQLKRTLYREQHAEHKSISKPHSHKLESTPSANNCRADFLPIVKTPSGLVGEEAASLPAPGLNSPLNMSIKHPLIGLQNTVHSFRNRHSQEIRQSVFHIDDSTDKQKTPSSKTSTLAVPTSSSSQSPESPANARSEQDLSTISPIRKSSKEKSTSLELKDTSRLQHEKLYLAEEVKAQKELVLLLHKVLEAAQLEKRTCAQFLAAEGEQERLELLRHGERRAAELQDHLESLQQENENLRRDLNQRDAHIAELQESVQLLMHKNQAKQEVIVKLSEKLAVCGEDQQCTNGLQSEALKQLTIENENLKDDLKAYKTQNQYLNSEIYHLTTLWRKSCEQEQSLIVKCAVLEANSCKMESRYLGILQKLQESKELNPEQREAVKKVVKDAVRADLSTAVKLNLIRDYDEYGFTIAMDYKIEDLKLLLARCAQLLFGRPEGELSSSTELKNLLRTGLPREYRARVWRFIIQTRTKSLKERQPDRYQELCEKSRTSPHLVPRQIQLDLDRTLTSNQYFSPPSSPLIQKLERVLQAFSWQNPTIGYVQGLNRLAAIALLVLQDEEDAFWCLAVIVDYIMPPHYYTKDLVGCQADQRVLKDLMSEKLPRLTAHLEALKVDVSLITVEWFLVLFVESLPTRILFKVWDAFLYEGIKVIFRYALALFKYKEEIILKIDDSVEMYQYLRIFPYTIADGRKLTSIAFNDMNPLPMKLLQNRRAAHLERLHAEIKELENLRKAYKAEQVQCKDKELDTLASEDEEELSRVKSVRTSDTSEETLSFFSPFYYFKKQDTYEIINIKIKQINKNLVQCYKQLYCR</sequence>
<feature type="coiled-coil region" evidence="3">
    <location>
        <begin position="868"/>
        <end position="902"/>
    </location>
</feature>
<dbReference type="GO" id="GO:0031410">
    <property type="term" value="C:cytoplasmic vesicle"/>
    <property type="evidence" value="ECO:0007669"/>
    <property type="project" value="UniProtKB-ARBA"/>
</dbReference>
<evidence type="ECO:0000313" key="7">
    <source>
        <dbReference type="Ensembl" id="ENSSANP00000051228.1"/>
    </source>
</evidence>
<feature type="region of interest" description="Disordered" evidence="4">
    <location>
        <begin position="253"/>
        <end position="316"/>
    </location>
</feature>
<keyword evidence="1" id="KW-0343">GTPase activation</keyword>
<reference evidence="7" key="1">
    <citation type="submission" date="2025-08" db="UniProtKB">
        <authorList>
            <consortium name="Ensembl"/>
        </authorList>
    </citation>
    <scope>IDENTIFICATION</scope>
</reference>
<dbReference type="Gene3D" id="1.10.472.80">
    <property type="entry name" value="Ypt/Rab-GAP domain of gyp1p, domain 3"/>
    <property type="match status" value="1"/>
</dbReference>
<organism evidence="7 8">
    <name type="scientific">Sinocyclocheilus anshuiensis</name>
    <dbReference type="NCBI Taxonomy" id="1608454"/>
    <lineage>
        <taxon>Eukaryota</taxon>
        <taxon>Metazoa</taxon>
        <taxon>Chordata</taxon>
        <taxon>Craniata</taxon>
        <taxon>Vertebrata</taxon>
        <taxon>Euteleostomi</taxon>
        <taxon>Actinopterygii</taxon>
        <taxon>Neopterygii</taxon>
        <taxon>Teleostei</taxon>
        <taxon>Ostariophysi</taxon>
        <taxon>Cypriniformes</taxon>
        <taxon>Cyprinidae</taxon>
        <taxon>Cyprininae</taxon>
        <taxon>Sinocyclocheilus</taxon>
    </lineage>
</organism>
<feature type="coiled-coil region" evidence="3">
    <location>
        <begin position="453"/>
        <end position="480"/>
    </location>
</feature>
<dbReference type="Pfam" id="PF00566">
    <property type="entry name" value="RabGAP-TBC"/>
    <property type="match status" value="1"/>
</dbReference>
<feature type="compositionally biased region" description="Basic and acidic residues" evidence="4">
    <location>
        <begin position="305"/>
        <end position="316"/>
    </location>
</feature>
<dbReference type="FunFam" id="1.10.472.80:FF:000018">
    <property type="entry name" value="TBC1 domain family member 2B"/>
    <property type="match status" value="1"/>
</dbReference>
<dbReference type="SMART" id="SM00233">
    <property type="entry name" value="PH"/>
    <property type="match status" value="1"/>
</dbReference>
<dbReference type="GO" id="GO:0005096">
    <property type="term" value="F:GTPase activator activity"/>
    <property type="evidence" value="ECO:0007669"/>
    <property type="project" value="UniProtKB-KW"/>
</dbReference>
<keyword evidence="8" id="KW-1185">Reference proteome</keyword>
<feature type="compositionally biased region" description="Low complexity" evidence="4">
    <location>
        <begin position="270"/>
        <end position="290"/>
    </location>
</feature>
<dbReference type="GO" id="GO:0005829">
    <property type="term" value="C:cytosol"/>
    <property type="evidence" value="ECO:0007669"/>
    <property type="project" value="UniProtKB-ARBA"/>
</dbReference>
<evidence type="ECO:0000256" key="4">
    <source>
        <dbReference type="SAM" id="MobiDB-lite"/>
    </source>
</evidence>